<evidence type="ECO:0000313" key="2">
    <source>
        <dbReference type="Proteomes" id="UP000095447"/>
    </source>
</evidence>
<reference evidence="1 2" key="1">
    <citation type="submission" date="2015-09" db="EMBL/GenBank/DDBJ databases">
        <authorList>
            <consortium name="Pathogen Informatics"/>
        </authorList>
    </citation>
    <scope>NUCLEOTIDE SEQUENCE [LARGE SCALE GENOMIC DNA]</scope>
    <source>
        <strain evidence="1 2">2789STDY5608838</strain>
    </source>
</reference>
<dbReference type="Proteomes" id="UP000095447">
    <property type="component" value="Unassembled WGS sequence"/>
</dbReference>
<organism evidence="1 2">
    <name type="scientific">Blautia obeum</name>
    <dbReference type="NCBI Taxonomy" id="40520"/>
    <lineage>
        <taxon>Bacteria</taxon>
        <taxon>Bacillati</taxon>
        <taxon>Bacillota</taxon>
        <taxon>Clostridia</taxon>
        <taxon>Lachnospirales</taxon>
        <taxon>Lachnospiraceae</taxon>
        <taxon>Blautia</taxon>
    </lineage>
</organism>
<gene>
    <name evidence="1" type="ORF">ERS852395_01525</name>
</gene>
<protein>
    <submittedName>
        <fullName evidence="1">Transposase zinc-ribbon domain</fullName>
    </submittedName>
</protein>
<name>A0A174AC63_9FIRM</name>
<dbReference type="RefSeq" id="WP_055053262.1">
    <property type="nucleotide sequence ID" value="NZ_CYZA01000006.1"/>
</dbReference>
<sequence>MEELLFCNKCGKTSTSSSYKIGDRCYTCEIGTYIGTGIDWSTAYMELSKEYEKTHDGHCPSSLESDEMLREKYFYNKLDNEVDYSAVKKRKYWESPEGVEEQNRITDRWYAKQNAQKFSTGPKCPTCGSTNIRKISTGERMVSVGILGLFSKKINKSFKCNSCGYTW</sequence>
<evidence type="ECO:0000313" key="1">
    <source>
        <dbReference type="EMBL" id="CUN85469.1"/>
    </source>
</evidence>
<accession>A0A174AC63</accession>
<dbReference type="EMBL" id="CYZA01000006">
    <property type="protein sequence ID" value="CUN85469.1"/>
    <property type="molecule type" value="Genomic_DNA"/>
</dbReference>
<proteinExistence type="predicted"/>
<dbReference type="AlphaFoldDB" id="A0A174AC63"/>